<dbReference type="EMBL" id="LXQA010133250">
    <property type="protein sequence ID" value="MCI22945.1"/>
    <property type="molecule type" value="Genomic_DNA"/>
</dbReference>
<reference evidence="1 2" key="1">
    <citation type="journal article" date="2018" name="Front. Plant Sci.">
        <title>Red Clover (Trifolium pratense) and Zigzag Clover (T. medium) - A Picture of Genomic Similarities and Differences.</title>
        <authorList>
            <person name="Dluhosova J."/>
            <person name="Istvanek J."/>
            <person name="Nedelnik J."/>
            <person name="Repkova J."/>
        </authorList>
    </citation>
    <scope>NUCLEOTIDE SEQUENCE [LARGE SCALE GENOMIC DNA]</scope>
    <source>
        <strain evidence="2">cv. 10/8</strain>
        <tissue evidence="1">Leaf</tissue>
    </source>
</reference>
<evidence type="ECO:0000313" key="2">
    <source>
        <dbReference type="Proteomes" id="UP000265520"/>
    </source>
</evidence>
<accession>A0A392QI21</accession>
<keyword evidence="2" id="KW-1185">Reference proteome</keyword>
<comment type="caution">
    <text evidence="1">The sequence shown here is derived from an EMBL/GenBank/DDBJ whole genome shotgun (WGS) entry which is preliminary data.</text>
</comment>
<name>A0A392QI21_9FABA</name>
<proteinExistence type="predicted"/>
<organism evidence="1 2">
    <name type="scientific">Trifolium medium</name>
    <dbReference type="NCBI Taxonomy" id="97028"/>
    <lineage>
        <taxon>Eukaryota</taxon>
        <taxon>Viridiplantae</taxon>
        <taxon>Streptophyta</taxon>
        <taxon>Embryophyta</taxon>
        <taxon>Tracheophyta</taxon>
        <taxon>Spermatophyta</taxon>
        <taxon>Magnoliopsida</taxon>
        <taxon>eudicotyledons</taxon>
        <taxon>Gunneridae</taxon>
        <taxon>Pentapetalae</taxon>
        <taxon>rosids</taxon>
        <taxon>fabids</taxon>
        <taxon>Fabales</taxon>
        <taxon>Fabaceae</taxon>
        <taxon>Papilionoideae</taxon>
        <taxon>50 kb inversion clade</taxon>
        <taxon>NPAAA clade</taxon>
        <taxon>Hologalegina</taxon>
        <taxon>IRL clade</taxon>
        <taxon>Trifolieae</taxon>
        <taxon>Trifolium</taxon>
    </lineage>
</organism>
<dbReference type="AlphaFoldDB" id="A0A392QI21"/>
<sequence>MSYLSPASYTDSTYQTVCGDALSFDAAIGHDDPAAADAPYSAAVLLADRGLIAGSRKQTTNAAGSDSLIAGTRRNAPCCSVTGSSQHGNDRACDDWTSIVHREKNEILEWKPTFFGNACSAQTAHDLYLPVGALSDVDFSPQFIPRYPLTLPPVYALLPVKAMTDTAAL</sequence>
<protein>
    <submittedName>
        <fullName evidence="1">Uncharacterized protein</fullName>
    </submittedName>
</protein>
<evidence type="ECO:0000313" key="1">
    <source>
        <dbReference type="EMBL" id="MCI22945.1"/>
    </source>
</evidence>
<dbReference type="Proteomes" id="UP000265520">
    <property type="component" value="Unassembled WGS sequence"/>
</dbReference>
<feature type="non-terminal residue" evidence="1">
    <location>
        <position position="169"/>
    </location>
</feature>